<dbReference type="PANTHER" id="PTHR43364:SF4">
    <property type="entry name" value="NAD(P)-LINKED OXIDOREDUCTASE SUPERFAMILY PROTEIN"/>
    <property type="match status" value="1"/>
</dbReference>
<dbReference type="Proteomes" id="UP000002212">
    <property type="component" value="Chromosome"/>
</dbReference>
<dbReference type="CDD" id="cd19082">
    <property type="entry name" value="AKR_AKR10A1_2"/>
    <property type="match status" value="1"/>
</dbReference>
<protein>
    <submittedName>
        <fullName evidence="3">Putative oxidoreductase</fullName>
    </submittedName>
</protein>
<evidence type="ECO:0000313" key="3">
    <source>
        <dbReference type="EMBL" id="BAH51202.1"/>
    </source>
</evidence>
<reference evidence="3 4" key="1">
    <citation type="submission" date="2009-03" db="EMBL/GenBank/DDBJ databases">
        <title>Comparison of the complete genome sequences of Rhodococcus erythropolis PR4 and Rhodococcus opacus B4.</title>
        <authorList>
            <person name="Takarada H."/>
            <person name="Sekine M."/>
            <person name="Hosoyama A."/>
            <person name="Yamada R."/>
            <person name="Fujisawa T."/>
            <person name="Omata S."/>
            <person name="Shimizu A."/>
            <person name="Tsukatani N."/>
            <person name="Tanikawa S."/>
            <person name="Fujita N."/>
            <person name="Harayama S."/>
        </authorList>
    </citation>
    <scope>NUCLEOTIDE SEQUENCE [LARGE SCALE GENOMIC DNA]</scope>
    <source>
        <strain evidence="3 4">B4</strain>
    </source>
</reference>
<dbReference type="EMBL" id="AP011115">
    <property type="protein sequence ID" value="BAH51202.1"/>
    <property type="molecule type" value="Genomic_DNA"/>
</dbReference>
<dbReference type="OrthoDB" id="9768793at2"/>
<dbReference type="KEGG" id="rop:ROP_29550"/>
<dbReference type="InterPro" id="IPR050523">
    <property type="entry name" value="AKR_Detox_Biosynth"/>
</dbReference>
<accession>C1B699</accession>
<dbReference type="SUPFAM" id="SSF51430">
    <property type="entry name" value="NAD(P)-linked oxidoreductase"/>
    <property type="match status" value="1"/>
</dbReference>
<gene>
    <name evidence="3" type="ordered locus">ROP_29550</name>
</gene>
<dbReference type="AlphaFoldDB" id="C1B699"/>
<proteinExistence type="predicted"/>
<dbReference type="RefSeq" id="WP_012690158.1">
    <property type="nucleotide sequence ID" value="NC_012522.1"/>
</dbReference>
<dbReference type="Pfam" id="PF00248">
    <property type="entry name" value="Aldo_ket_red"/>
    <property type="match status" value="1"/>
</dbReference>
<evidence type="ECO:0000256" key="1">
    <source>
        <dbReference type="ARBA" id="ARBA00023002"/>
    </source>
</evidence>
<organism evidence="3 4">
    <name type="scientific">Rhodococcus opacus (strain B4)</name>
    <dbReference type="NCBI Taxonomy" id="632772"/>
    <lineage>
        <taxon>Bacteria</taxon>
        <taxon>Bacillati</taxon>
        <taxon>Actinomycetota</taxon>
        <taxon>Actinomycetes</taxon>
        <taxon>Mycobacteriales</taxon>
        <taxon>Nocardiaceae</taxon>
        <taxon>Rhodococcus</taxon>
    </lineage>
</organism>
<dbReference type="PANTHER" id="PTHR43364">
    <property type="entry name" value="NADH-SPECIFIC METHYLGLYOXAL REDUCTASE-RELATED"/>
    <property type="match status" value="1"/>
</dbReference>
<evidence type="ECO:0000313" key="4">
    <source>
        <dbReference type="Proteomes" id="UP000002212"/>
    </source>
</evidence>
<dbReference type="STRING" id="632772.ROP_29550"/>
<name>C1B699_RHOOB</name>
<keyword evidence="1" id="KW-0560">Oxidoreductase</keyword>
<dbReference type="PATRIC" id="fig|632772.20.peg.3090"/>
<dbReference type="InterPro" id="IPR036812">
    <property type="entry name" value="NAD(P)_OxRdtase_dom_sf"/>
</dbReference>
<dbReference type="HOGENOM" id="CLU_023205_2_0_11"/>
<dbReference type="InterPro" id="IPR023210">
    <property type="entry name" value="NADP_OxRdtase_dom"/>
</dbReference>
<feature type="domain" description="NADP-dependent oxidoreductase" evidence="2">
    <location>
        <begin position="20"/>
        <end position="322"/>
    </location>
</feature>
<dbReference type="GO" id="GO:0016491">
    <property type="term" value="F:oxidoreductase activity"/>
    <property type="evidence" value="ECO:0007669"/>
    <property type="project" value="UniProtKB-KW"/>
</dbReference>
<evidence type="ECO:0000259" key="2">
    <source>
        <dbReference type="Pfam" id="PF00248"/>
    </source>
</evidence>
<dbReference type="Gene3D" id="3.20.20.100">
    <property type="entry name" value="NADP-dependent oxidoreductase domain"/>
    <property type="match status" value="1"/>
</dbReference>
<sequence>MTAAASTLLLLPGTDLHVSRLCLGGNRFGSALDESESFALLDTFAELGGNFVDTALVYADWVPGVERSCSEHTLGRWLTTRDCRKAMVVATKGGHPDLAHPAGPRLDRASLRADAHASAENLGGAPIDLYYLHRDDPSRPIGDILDTMETLVDESVIRYYAASNFSADRLAAAAQYASASGIGGFVANQLEWSLAAPKADRVAPDLTYMDAGLLEFHRTHRLPVVPYSAQAKGYFEKSRSAGPIPQSVERYDTARNARTAQLLHRLADEYETDATALALRALIDCEIDIVPVVGCRTGEQLRRSWSCLDVSLSPSDSELLTSLTLSH</sequence>